<dbReference type="Proteomes" id="UP000265618">
    <property type="component" value="Unassembled WGS sequence"/>
</dbReference>
<proteinExistence type="predicted"/>
<dbReference type="SUPFAM" id="SSF117281">
    <property type="entry name" value="Kelch motif"/>
    <property type="match status" value="1"/>
</dbReference>
<gene>
    <name evidence="1" type="ORF">KIPB_007301</name>
</gene>
<evidence type="ECO:0000313" key="1">
    <source>
        <dbReference type="EMBL" id="GIQ85603.1"/>
    </source>
</evidence>
<sequence>MAGKRYPTFQEMLSALCAETHSEYHKGTSRPFTIDCARCGQSIYKYLDRSAKGEGYQLILVCINICGTDITNSHPLAPYTPIAYLGRGETLWMSETGTAITRWQFTDDTASLVIEPVASFDDGSDYYLAKRARKLYHHITSSVDAGQVFVFGGCLYAICGPPLGGCYKFQIDTREWCPFIDIEVLLCALIRSMFAVDDAIFIVCSNAVIQYDVHTEDYEMETSTTPTQRQLGGGTELSLIHWPPILWKTLPESLGSVV</sequence>
<protein>
    <submittedName>
        <fullName evidence="1">Uncharacterized protein</fullName>
    </submittedName>
</protein>
<keyword evidence="2" id="KW-1185">Reference proteome</keyword>
<name>A0A9K3GJW0_9EUKA</name>
<dbReference type="EMBL" id="BDIP01002029">
    <property type="protein sequence ID" value="GIQ85603.1"/>
    <property type="molecule type" value="Genomic_DNA"/>
</dbReference>
<reference evidence="1 2" key="1">
    <citation type="journal article" date="2018" name="PLoS ONE">
        <title>The draft genome of Kipferlia bialata reveals reductive genome evolution in fornicate parasites.</title>
        <authorList>
            <person name="Tanifuji G."/>
            <person name="Takabayashi S."/>
            <person name="Kume K."/>
            <person name="Takagi M."/>
            <person name="Nakayama T."/>
            <person name="Kamikawa R."/>
            <person name="Inagaki Y."/>
            <person name="Hashimoto T."/>
        </authorList>
    </citation>
    <scope>NUCLEOTIDE SEQUENCE [LARGE SCALE GENOMIC DNA]</scope>
    <source>
        <strain evidence="1">NY0173</strain>
    </source>
</reference>
<evidence type="ECO:0000313" key="2">
    <source>
        <dbReference type="Proteomes" id="UP000265618"/>
    </source>
</evidence>
<comment type="caution">
    <text evidence="1">The sequence shown here is derived from an EMBL/GenBank/DDBJ whole genome shotgun (WGS) entry which is preliminary data.</text>
</comment>
<accession>A0A9K3GJW0</accession>
<dbReference type="InterPro" id="IPR015915">
    <property type="entry name" value="Kelch-typ_b-propeller"/>
</dbReference>
<dbReference type="AlphaFoldDB" id="A0A9K3GJW0"/>
<organism evidence="1 2">
    <name type="scientific">Kipferlia bialata</name>
    <dbReference type="NCBI Taxonomy" id="797122"/>
    <lineage>
        <taxon>Eukaryota</taxon>
        <taxon>Metamonada</taxon>
        <taxon>Carpediemonas-like organisms</taxon>
        <taxon>Kipferlia</taxon>
    </lineage>
</organism>